<keyword evidence="3" id="KW-1185">Reference proteome</keyword>
<evidence type="ECO:0000256" key="1">
    <source>
        <dbReference type="SAM" id="Phobius"/>
    </source>
</evidence>
<proteinExistence type="predicted"/>
<feature type="transmembrane region" description="Helical" evidence="1">
    <location>
        <begin position="90"/>
        <end position="110"/>
    </location>
</feature>
<keyword evidence="1" id="KW-1133">Transmembrane helix</keyword>
<dbReference type="RefSeq" id="WP_380035577.1">
    <property type="nucleotide sequence ID" value="NZ_JBHSEH010000004.1"/>
</dbReference>
<reference evidence="3" key="1">
    <citation type="journal article" date="2019" name="Int. J. Syst. Evol. Microbiol.">
        <title>The Global Catalogue of Microorganisms (GCM) 10K type strain sequencing project: providing services to taxonomists for standard genome sequencing and annotation.</title>
        <authorList>
            <consortium name="The Broad Institute Genomics Platform"/>
            <consortium name="The Broad Institute Genome Sequencing Center for Infectious Disease"/>
            <person name="Wu L."/>
            <person name="Ma J."/>
        </authorList>
    </citation>
    <scope>NUCLEOTIDE SEQUENCE [LARGE SCALE GENOMIC DNA]</scope>
    <source>
        <strain evidence="3">CCUG 56029</strain>
    </source>
</reference>
<evidence type="ECO:0000313" key="2">
    <source>
        <dbReference type="EMBL" id="MFC4424889.1"/>
    </source>
</evidence>
<comment type="caution">
    <text evidence="2">The sequence shown here is derived from an EMBL/GenBank/DDBJ whole genome shotgun (WGS) entry which is preliminary data.</text>
</comment>
<dbReference type="EMBL" id="JBHSEH010000004">
    <property type="protein sequence ID" value="MFC4424889.1"/>
    <property type="molecule type" value="Genomic_DNA"/>
</dbReference>
<evidence type="ECO:0000313" key="3">
    <source>
        <dbReference type="Proteomes" id="UP001595998"/>
    </source>
</evidence>
<keyword evidence="1" id="KW-0812">Transmembrane</keyword>
<organism evidence="2 3">
    <name type="scientific">Deinococcus navajonensis</name>
    <dbReference type="NCBI Taxonomy" id="309884"/>
    <lineage>
        <taxon>Bacteria</taxon>
        <taxon>Thermotogati</taxon>
        <taxon>Deinococcota</taxon>
        <taxon>Deinococci</taxon>
        <taxon>Deinococcales</taxon>
        <taxon>Deinococcaceae</taxon>
        <taxon>Deinococcus</taxon>
    </lineage>
</organism>
<dbReference type="InterPro" id="IPR027387">
    <property type="entry name" value="Cytb/b6-like_sf"/>
</dbReference>
<dbReference type="InterPro" id="IPR036150">
    <property type="entry name" value="Cyt_b/b6_C_sf"/>
</dbReference>
<name>A0ABV8XJ14_9DEIO</name>
<accession>A0ABV8XJ14</accession>
<feature type="transmembrane region" description="Helical" evidence="1">
    <location>
        <begin position="52"/>
        <end position="70"/>
    </location>
</feature>
<dbReference type="SUPFAM" id="SSF81648">
    <property type="entry name" value="a domain/subunit of cytochrome bc1 complex (Ubiquinol-cytochrome c reductase)"/>
    <property type="match status" value="1"/>
</dbReference>
<gene>
    <name evidence="2" type="ORF">ACFOZ9_01610</name>
</gene>
<dbReference type="Gene3D" id="1.20.810.10">
    <property type="entry name" value="Cytochrome Bc1 Complex, Chain C"/>
    <property type="match status" value="1"/>
</dbReference>
<feature type="transmembrane region" description="Helical" evidence="1">
    <location>
        <begin position="14"/>
        <end position="31"/>
    </location>
</feature>
<sequence>MGFHLLGGEIGSEFIGAMIVSTLVIGLMFAVPMLDRSKDNLYYAENPTNHPIRLGAGVAFLTMMLVLSLAGYKPELISAGLLNANNANVILWLLTFLMPALAYFGTLSLVRGIRRLREADEHEQRVHAEGHVRPAYD</sequence>
<dbReference type="Proteomes" id="UP001595998">
    <property type="component" value="Unassembled WGS sequence"/>
</dbReference>
<keyword evidence="1" id="KW-0472">Membrane</keyword>
<protein>
    <submittedName>
        <fullName evidence="2">Uncharacterized protein</fullName>
    </submittedName>
</protein>